<dbReference type="PANTHER" id="PTHR30204">
    <property type="entry name" value="REDOX-CYCLING DRUG-SENSING TRANSCRIPTIONAL ACTIVATOR SOXR"/>
    <property type="match status" value="1"/>
</dbReference>
<dbReference type="SUPFAM" id="SSF46955">
    <property type="entry name" value="Putative DNA-binding domain"/>
    <property type="match status" value="1"/>
</dbReference>
<dbReference type="Gene3D" id="1.10.1660.10">
    <property type="match status" value="1"/>
</dbReference>
<dbReference type="PROSITE" id="PS50937">
    <property type="entry name" value="HTH_MERR_2"/>
    <property type="match status" value="1"/>
</dbReference>
<dbReference type="PROSITE" id="PS00552">
    <property type="entry name" value="HTH_MERR_1"/>
    <property type="match status" value="1"/>
</dbReference>
<evidence type="ECO:0000313" key="8">
    <source>
        <dbReference type="Proteomes" id="UP000319516"/>
    </source>
</evidence>
<dbReference type="Proteomes" id="UP000319516">
    <property type="component" value="Unassembled WGS sequence"/>
</dbReference>
<dbReference type="SMART" id="SM00422">
    <property type="entry name" value="HTH_MERR"/>
    <property type="match status" value="1"/>
</dbReference>
<dbReference type="EMBL" id="VFOP01000001">
    <property type="protein sequence ID" value="TQL52379.1"/>
    <property type="molecule type" value="Genomic_DNA"/>
</dbReference>
<accession>A0A542YWA9</accession>
<evidence type="ECO:0000256" key="4">
    <source>
        <dbReference type="ARBA" id="ARBA00023163"/>
    </source>
</evidence>
<evidence type="ECO:0000256" key="3">
    <source>
        <dbReference type="ARBA" id="ARBA00023125"/>
    </source>
</evidence>
<keyword evidence="3 7" id="KW-0238">DNA-binding</keyword>
<dbReference type="GO" id="GO:0003700">
    <property type="term" value="F:DNA-binding transcription factor activity"/>
    <property type="evidence" value="ECO:0007669"/>
    <property type="project" value="InterPro"/>
</dbReference>
<dbReference type="AlphaFoldDB" id="A0A542YWA9"/>
<protein>
    <submittedName>
        <fullName evidence="7">DNA-binding transcriptional MerR regulator</fullName>
    </submittedName>
</protein>
<name>A0A542YWA9_9MICO</name>
<feature type="domain" description="HTH merR-type" evidence="6">
    <location>
        <begin position="5"/>
        <end position="75"/>
    </location>
</feature>
<dbReference type="GO" id="GO:0003677">
    <property type="term" value="F:DNA binding"/>
    <property type="evidence" value="ECO:0007669"/>
    <property type="project" value="UniProtKB-KW"/>
</dbReference>
<dbReference type="InterPro" id="IPR047057">
    <property type="entry name" value="MerR_fam"/>
</dbReference>
<keyword evidence="4" id="KW-0804">Transcription</keyword>
<comment type="caution">
    <text evidence="7">The sequence shown here is derived from an EMBL/GenBank/DDBJ whole genome shotgun (WGS) entry which is preliminary data.</text>
</comment>
<evidence type="ECO:0000259" key="6">
    <source>
        <dbReference type="PROSITE" id="PS50937"/>
    </source>
</evidence>
<dbReference type="InterPro" id="IPR009061">
    <property type="entry name" value="DNA-bd_dom_put_sf"/>
</dbReference>
<proteinExistence type="predicted"/>
<evidence type="ECO:0000256" key="1">
    <source>
        <dbReference type="ARBA" id="ARBA00022491"/>
    </source>
</evidence>
<keyword evidence="1" id="KW-0678">Repressor</keyword>
<feature type="coiled-coil region" evidence="5">
    <location>
        <begin position="90"/>
        <end position="117"/>
    </location>
</feature>
<evidence type="ECO:0000313" key="7">
    <source>
        <dbReference type="EMBL" id="TQL52379.1"/>
    </source>
</evidence>
<organism evidence="7 8">
    <name type="scientific">Ornithinicoccus hortensis</name>
    <dbReference type="NCBI Taxonomy" id="82346"/>
    <lineage>
        <taxon>Bacteria</taxon>
        <taxon>Bacillati</taxon>
        <taxon>Actinomycetota</taxon>
        <taxon>Actinomycetes</taxon>
        <taxon>Micrococcales</taxon>
        <taxon>Intrasporangiaceae</taxon>
        <taxon>Ornithinicoccus</taxon>
    </lineage>
</organism>
<dbReference type="PANTHER" id="PTHR30204:SF69">
    <property type="entry name" value="MERR-FAMILY TRANSCRIPTIONAL REGULATOR"/>
    <property type="match status" value="1"/>
</dbReference>
<dbReference type="InterPro" id="IPR000551">
    <property type="entry name" value="MerR-type_HTH_dom"/>
</dbReference>
<reference evidence="7 8" key="1">
    <citation type="submission" date="2019-06" db="EMBL/GenBank/DDBJ databases">
        <title>Sequencing the genomes of 1000 actinobacteria strains.</title>
        <authorList>
            <person name="Klenk H.-P."/>
        </authorList>
    </citation>
    <scope>NUCLEOTIDE SEQUENCE [LARGE SCALE GENOMIC DNA]</scope>
    <source>
        <strain evidence="7 8">DSM 12335</strain>
    </source>
</reference>
<keyword evidence="2" id="KW-0805">Transcription regulation</keyword>
<dbReference type="Gene3D" id="3.20.80.10">
    <property type="entry name" value="Regulatory factor, effector binding domain"/>
    <property type="match status" value="1"/>
</dbReference>
<gene>
    <name evidence="7" type="ORF">FB467_3563</name>
</gene>
<dbReference type="InterPro" id="IPR011256">
    <property type="entry name" value="Reg_factor_effector_dom_sf"/>
</dbReference>
<keyword evidence="8" id="KW-1185">Reference proteome</keyword>
<sequence length="274" mass="29466">MGPDMLSIGEMAHATGVSRRMLRHWEEVGLLAPSSVDEFTGYRRYARHQVGRVRAIASLRAVGFSLEAIGDLLGGQLSQQRLTRLLRDRERELVDQIDEATTRLQEVRTRLTALQRGHHTMSSNLEISTLPTLRLAALQAHVDDESEIGGAVADLLPRLRDQLASHGLDEVDLVLTYDGTAEDTIVVTAGTPAPDGAVPGLDTVLVEGADRGASVRFDSAPPDIGDAWIAMDAALGESGRETTGVYRQTLPRAGGVVLQAPVRDLPNGPCAPRS</sequence>
<evidence type="ECO:0000256" key="5">
    <source>
        <dbReference type="SAM" id="Coils"/>
    </source>
</evidence>
<evidence type="ECO:0000256" key="2">
    <source>
        <dbReference type="ARBA" id="ARBA00023015"/>
    </source>
</evidence>
<keyword evidence="5" id="KW-0175">Coiled coil</keyword>
<dbReference type="Pfam" id="PF13411">
    <property type="entry name" value="MerR_1"/>
    <property type="match status" value="1"/>
</dbReference>